<dbReference type="GeneID" id="65883148"/>
<dbReference type="EC" id="2.1.1.86" evidence="1"/>
<accession>A0A8D6SZ28</accession>
<dbReference type="GO" id="GO:0030269">
    <property type="term" value="F:tetrahydromethanopterin S-methyltransferase activity"/>
    <property type="evidence" value="ECO:0007669"/>
    <property type="project" value="InterPro"/>
</dbReference>
<dbReference type="GO" id="GO:0016020">
    <property type="term" value="C:membrane"/>
    <property type="evidence" value="ECO:0007669"/>
    <property type="project" value="InterPro"/>
</dbReference>
<dbReference type="AlphaFoldDB" id="A0A8D6SZ28"/>
<dbReference type="RefSeq" id="WP_214400251.1">
    <property type="nucleotide sequence ID" value="NZ_LR792632.1"/>
</dbReference>
<organism evidence="1 2">
    <name type="scientific">Methanocaldococcus lauensis</name>
    <dbReference type="NCBI Taxonomy" id="2546128"/>
    <lineage>
        <taxon>Archaea</taxon>
        <taxon>Methanobacteriati</taxon>
        <taxon>Methanobacteriota</taxon>
        <taxon>Methanomada group</taxon>
        <taxon>Methanococci</taxon>
        <taxon>Methanococcales</taxon>
        <taxon>Methanocaldococcaceae</taxon>
        <taxon>Methanocaldococcus</taxon>
    </lineage>
</organism>
<proteinExistence type="predicted"/>
<dbReference type="InterPro" id="IPR013347">
    <property type="entry name" value="MeTrfase_F_su"/>
</dbReference>
<dbReference type="NCBIfam" id="TIGR02507">
    <property type="entry name" value="MtrF"/>
    <property type="match status" value="1"/>
</dbReference>
<dbReference type="GO" id="GO:0032259">
    <property type="term" value="P:methylation"/>
    <property type="evidence" value="ECO:0007669"/>
    <property type="project" value="UniProtKB-KW"/>
</dbReference>
<dbReference type="EMBL" id="LR792632">
    <property type="protein sequence ID" value="CAB3287700.1"/>
    <property type="molecule type" value="Genomic_DNA"/>
</dbReference>
<evidence type="ECO:0000313" key="1">
    <source>
        <dbReference type="EMBL" id="CAB3287700.1"/>
    </source>
</evidence>
<evidence type="ECO:0000313" key="2">
    <source>
        <dbReference type="Proteomes" id="UP000679213"/>
    </source>
</evidence>
<keyword evidence="2" id="KW-1185">Reference proteome</keyword>
<accession>A0A8D6PPW3</accession>
<keyword evidence="1" id="KW-0808">Transferase</keyword>
<reference evidence="1 2" key="1">
    <citation type="submission" date="2020-04" db="EMBL/GenBank/DDBJ databases">
        <authorList>
            <consortium name="Genoscope - CEA"/>
            <person name="William W."/>
        </authorList>
    </citation>
    <scope>NUCLEOTIDE SEQUENCE [LARGE SCALE GENOMIC DNA]</scope>
    <source>
        <strain evidence="1 2">SG7</strain>
    </source>
</reference>
<dbReference type="GO" id="GO:0015948">
    <property type="term" value="P:methanogenesis"/>
    <property type="evidence" value="ECO:0007669"/>
    <property type="project" value="InterPro"/>
</dbReference>
<dbReference type="Proteomes" id="UP000679213">
    <property type="component" value="Chromosome I"/>
</dbReference>
<protein>
    <submittedName>
        <fullName evidence="1">Tetrahydromethanopterin S-methyltransferase subunit F</fullName>
        <ecNumber evidence="1">2.1.1.86</ecNumber>
    </submittedName>
</protein>
<dbReference type="NCBIfam" id="NF009776">
    <property type="entry name" value="PRK13275.1"/>
    <property type="match status" value="1"/>
</dbReference>
<gene>
    <name evidence="1" type="primary">mtrF</name>
    <name evidence="1" type="ORF">MLAUSG7_0347</name>
</gene>
<dbReference type="Pfam" id="PF09472">
    <property type="entry name" value="MtrF"/>
    <property type="match status" value="1"/>
</dbReference>
<name>A0A8D6SZ28_9EURY</name>
<dbReference type="KEGG" id="mesg:MLAUSG7_0347"/>
<sequence length="71" mass="7481">MEIEGIPTVVKPNLEHCDKHLEDLEYKVGLITRDIGLASGIYTKSTTGVIIGAVGAIVLVGIPIILKAIIG</sequence>
<keyword evidence="1" id="KW-0489">Methyltransferase</keyword>